<dbReference type="GO" id="GO:0006491">
    <property type="term" value="P:N-glycan processing"/>
    <property type="evidence" value="ECO:0007669"/>
    <property type="project" value="EnsemblFungi"/>
</dbReference>
<evidence type="ECO:0000256" key="3">
    <source>
        <dbReference type="ARBA" id="ARBA00007806"/>
    </source>
</evidence>
<keyword evidence="7" id="KW-0325">Glycoprotein</keyword>
<dbReference type="PANTHER" id="PTHR22762">
    <property type="entry name" value="ALPHA-GLUCOSIDASE"/>
    <property type="match status" value="1"/>
</dbReference>
<dbReference type="GO" id="GO:0070880">
    <property type="term" value="P:fungal-type cell wall beta-glucan biosynthetic process"/>
    <property type="evidence" value="ECO:0007669"/>
    <property type="project" value="EnsemblFungi"/>
</dbReference>
<evidence type="ECO:0000259" key="14">
    <source>
        <dbReference type="Pfam" id="PF13802"/>
    </source>
</evidence>
<accession>A0A1Y1X7B4</accession>
<gene>
    <name evidence="16" type="ORF">BCR32DRAFT_220370</name>
</gene>
<sequence>MCVKSEEFKRCDQSGFCTRQRAYADLVEKTNTQNASPYKVIPNSIDFNKKEGLITAKVLKTANNTLDNATPLEVYFKLQLILLKSGSVRMKFEEAEDNIKTRFDVSTYALENNNPEPSKKIDTKNDQNSSTFTFNDENDKTTLILTYNPFKVEIVKDGQVVIGFNQNGYFNYEEHQQQNENDNISEEEKQRQNEINELIENTQKDMWSETFRSSTDTKPYGPESIGFDITFPGFKNVYGIPQHTSPLSLTTTRNNGDNGYNEPYRLYNLDVFEYILDSPMAIYGSIPFMLAHKNDQSAGFLFINASEMWIDVEKSNTDTLTHWMAESGKFDIIFFVGKTPKDVITTYMDIAGKPPLPQYFATAYHQCRWNYNDEADVLSVDQKFDEYNLPYDVIWLDIEHTDGKRYFTWDLTKFPDPVALQKAIADKGRKMVTIIDPHIKVDNNYYVYKEAKDQDLFVHNNQDKPFDGWCWPGSSSWVDFLKPEASKWLISQYDFEKYKGSTEILYTWIDMNEPSVFSGPETTMPKDNLHYGKVEHRDVHNIYGELYHKATYEGHLARRNNEDRPFILSRAFFIGSQRYGAIWTGDNDADWNHLKASIPMTLSIGLSGLSFCGADIGGFFNNPDKELYIRWYQTAVFQPFVRGHSHIDAKRREPWLYDDETINLVRDALYERYNLLPYWYTLFKEASVSGIPMTRPMFFEFPENEKLFEVDNQFMVGSDLLVKPVLEQGQTEISVYLPPSEKWYDYKTHKVVQTNEEGYLTIPTSLSTIPVYQRGGSIIPQRLRHRRSSKSMKHDPYTLLIALDEKNEAKGQFYVDDGESFGYKNGLFIYRTFIFANNILNCSKYRSPDNINESHNEDELLMISERIERVIIAGIDSKSIKSIQLVTNGVVKSLQFNVESDDIVIIKDPAIEMKEVDWKIEILY</sequence>
<dbReference type="GO" id="GO:0005788">
    <property type="term" value="C:endoplasmic reticulum lumen"/>
    <property type="evidence" value="ECO:0007669"/>
    <property type="project" value="EnsemblFungi"/>
</dbReference>
<comment type="subcellular location">
    <subcellularLocation>
        <location evidence="1">Endoplasmic reticulum</location>
    </subcellularLocation>
</comment>
<dbReference type="Pfam" id="PF13802">
    <property type="entry name" value="Gal_mutarotas_2"/>
    <property type="match status" value="1"/>
</dbReference>
<evidence type="ECO:0000256" key="1">
    <source>
        <dbReference type="ARBA" id="ARBA00004240"/>
    </source>
</evidence>
<dbReference type="Pfam" id="PF21365">
    <property type="entry name" value="Glyco_hydro_31_3rd"/>
    <property type="match status" value="1"/>
</dbReference>
<reference evidence="16 17" key="1">
    <citation type="submission" date="2016-08" db="EMBL/GenBank/DDBJ databases">
        <title>A Parts List for Fungal Cellulosomes Revealed by Comparative Genomics.</title>
        <authorList>
            <consortium name="DOE Joint Genome Institute"/>
            <person name="Haitjema C.H."/>
            <person name="Gilmore S.P."/>
            <person name="Henske J.K."/>
            <person name="Solomon K.V."/>
            <person name="De Groot R."/>
            <person name="Kuo A."/>
            <person name="Mondo S.J."/>
            <person name="Salamov A.A."/>
            <person name="Labutti K."/>
            <person name="Zhao Z."/>
            <person name="Chiniquy J."/>
            <person name="Barry K."/>
            <person name="Brewer H.M."/>
            <person name="Purvine S.O."/>
            <person name="Wright A.T."/>
            <person name="Boxma B."/>
            <person name="Van Alen T."/>
            <person name="Hackstein J.H."/>
            <person name="Baker S.E."/>
            <person name="Grigoriev I.V."/>
            <person name="O'Malley M.A."/>
        </authorList>
    </citation>
    <scope>NUCLEOTIDE SEQUENCE [LARGE SCALE GENOMIC DNA]</scope>
    <source>
        <strain evidence="16 17">S4</strain>
    </source>
</reference>
<dbReference type="InterPro" id="IPR025887">
    <property type="entry name" value="Glyco_hydro_31_N_dom"/>
</dbReference>
<dbReference type="SUPFAM" id="SSF51445">
    <property type="entry name" value="(Trans)glycosidases"/>
    <property type="match status" value="1"/>
</dbReference>
<comment type="similarity">
    <text evidence="3 10">Belongs to the glycosyl hydrolase 31 family.</text>
</comment>
<keyword evidence="4" id="KW-0732">Signal</keyword>
<evidence type="ECO:0000256" key="10">
    <source>
        <dbReference type="RuleBase" id="RU361185"/>
    </source>
</evidence>
<feature type="domain" description="Glycoside hydrolase family 31 TIM barrel" evidence="13">
    <location>
        <begin position="354"/>
        <end position="682"/>
    </location>
</feature>
<dbReference type="InterPro" id="IPR048395">
    <property type="entry name" value="Glyco_hydro_31_C"/>
</dbReference>
<keyword evidence="8 10" id="KW-0326">Glycosidase</keyword>
<evidence type="ECO:0000256" key="8">
    <source>
        <dbReference type="ARBA" id="ARBA00023295"/>
    </source>
</evidence>
<feature type="coiled-coil region" evidence="11">
    <location>
        <begin position="177"/>
        <end position="205"/>
    </location>
</feature>
<dbReference type="OrthoDB" id="3237269at2759"/>
<evidence type="ECO:0000256" key="4">
    <source>
        <dbReference type="ARBA" id="ARBA00022729"/>
    </source>
</evidence>
<evidence type="ECO:0000256" key="12">
    <source>
        <dbReference type="SAM" id="MobiDB-lite"/>
    </source>
</evidence>
<proteinExistence type="inferred from homology"/>
<dbReference type="SUPFAM" id="SSF74650">
    <property type="entry name" value="Galactose mutarotase-like"/>
    <property type="match status" value="1"/>
</dbReference>
<reference evidence="16 17" key="2">
    <citation type="submission" date="2016-08" db="EMBL/GenBank/DDBJ databases">
        <title>Pervasive Adenine N6-methylation of Active Genes in Fungi.</title>
        <authorList>
            <consortium name="DOE Joint Genome Institute"/>
            <person name="Mondo S.J."/>
            <person name="Dannebaum R.O."/>
            <person name="Kuo R.C."/>
            <person name="Labutti K."/>
            <person name="Haridas S."/>
            <person name="Kuo A."/>
            <person name="Salamov A."/>
            <person name="Ahrendt S.R."/>
            <person name="Lipzen A."/>
            <person name="Sullivan W."/>
            <person name="Andreopoulos W.B."/>
            <person name="Clum A."/>
            <person name="Lindquist E."/>
            <person name="Daum C."/>
            <person name="Ramamoorthy G.K."/>
            <person name="Gryganskyi A."/>
            <person name="Culley D."/>
            <person name="Magnuson J.K."/>
            <person name="James T.Y."/>
            <person name="O'Malley M.A."/>
            <person name="Stajich J.E."/>
            <person name="Spatafora J.W."/>
            <person name="Visel A."/>
            <person name="Grigoriev I.V."/>
        </authorList>
    </citation>
    <scope>NUCLEOTIDE SEQUENCE [LARGE SCALE GENOMIC DNA]</scope>
    <source>
        <strain evidence="16 17">S4</strain>
    </source>
</reference>
<evidence type="ECO:0000313" key="16">
    <source>
        <dbReference type="EMBL" id="ORX81234.1"/>
    </source>
</evidence>
<dbReference type="SUPFAM" id="SSF51011">
    <property type="entry name" value="Glycosyl hydrolase domain"/>
    <property type="match status" value="1"/>
</dbReference>
<keyword evidence="5 10" id="KW-0378">Hydrolase</keyword>
<dbReference type="Pfam" id="PF01055">
    <property type="entry name" value="Glyco_hydro_31_2nd"/>
    <property type="match status" value="1"/>
</dbReference>
<dbReference type="AlphaFoldDB" id="A0A1Y1X7B4"/>
<feature type="region of interest" description="Disordered" evidence="12">
    <location>
        <begin position="110"/>
        <end position="134"/>
    </location>
</feature>
<comment type="caution">
    <text evidence="16">The sequence shown here is derived from an EMBL/GenBank/DDBJ whole genome shotgun (WGS) entry which is preliminary data.</text>
</comment>
<dbReference type="GO" id="GO:0017177">
    <property type="term" value="C:glucosidase II complex"/>
    <property type="evidence" value="ECO:0007669"/>
    <property type="project" value="EnsemblFungi"/>
</dbReference>
<evidence type="ECO:0000259" key="15">
    <source>
        <dbReference type="Pfam" id="PF21365"/>
    </source>
</evidence>
<name>A0A1Y1X7B4_9FUNG</name>
<dbReference type="CDD" id="cd06603">
    <property type="entry name" value="GH31_GANC_GANAB_alpha"/>
    <property type="match status" value="1"/>
</dbReference>
<keyword evidence="17" id="KW-1185">Reference proteome</keyword>
<keyword evidence="11" id="KW-0175">Coiled coil</keyword>
<dbReference type="EMBL" id="MCFG01000123">
    <property type="protein sequence ID" value="ORX81234.1"/>
    <property type="molecule type" value="Genomic_DNA"/>
</dbReference>
<dbReference type="GO" id="GO:0033919">
    <property type="term" value="F:glucan 1,3-alpha-glucosidase activity"/>
    <property type="evidence" value="ECO:0007669"/>
    <property type="project" value="EnsemblFungi"/>
</dbReference>
<dbReference type="InterPro" id="IPR013780">
    <property type="entry name" value="Glyco_hydro_b"/>
</dbReference>
<evidence type="ECO:0000256" key="2">
    <source>
        <dbReference type="ARBA" id="ARBA00004833"/>
    </source>
</evidence>
<dbReference type="STRING" id="1754192.A0A1Y1X7B4"/>
<dbReference type="InterPro" id="IPR017853">
    <property type="entry name" value="GH"/>
</dbReference>
<evidence type="ECO:0000256" key="7">
    <source>
        <dbReference type="ARBA" id="ARBA00023180"/>
    </source>
</evidence>
<evidence type="ECO:0000256" key="9">
    <source>
        <dbReference type="ARBA" id="ARBA00042895"/>
    </source>
</evidence>
<organism evidence="16 17">
    <name type="scientific">Anaeromyces robustus</name>
    <dbReference type="NCBI Taxonomy" id="1754192"/>
    <lineage>
        <taxon>Eukaryota</taxon>
        <taxon>Fungi</taxon>
        <taxon>Fungi incertae sedis</taxon>
        <taxon>Chytridiomycota</taxon>
        <taxon>Chytridiomycota incertae sedis</taxon>
        <taxon>Neocallimastigomycetes</taxon>
        <taxon>Neocallimastigales</taxon>
        <taxon>Neocallimastigaceae</taxon>
        <taxon>Anaeromyces</taxon>
    </lineage>
</organism>
<dbReference type="Gene3D" id="2.60.40.1760">
    <property type="entry name" value="glycosyl hydrolase (family 31)"/>
    <property type="match status" value="1"/>
</dbReference>
<dbReference type="GO" id="GO:0030246">
    <property type="term" value="F:carbohydrate binding"/>
    <property type="evidence" value="ECO:0007669"/>
    <property type="project" value="InterPro"/>
</dbReference>
<dbReference type="CDD" id="cd14752">
    <property type="entry name" value="GH31_N"/>
    <property type="match status" value="1"/>
</dbReference>
<evidence type="ECO:0000256" key="6">
    <source>
        <dbReference type="ARBA" id="ARBA00022824"/>
    </source>
</evidence>
<evidence type="ECO:0000313" key="17">
    <source>
        <dbReference type="Proteomes" id="UP000193944"/>
    </source>
</evidence>
<dbReference type="InterPro" id="IPR011013">
    <property type="entry name" value="Gal_mutarotase_sf_dom"/>
</dbReference>
<evidence type="ECO:0000259" key="13">
    <source>
        <dbReference type="Pfam" id="PF01055"/>
    </source>
</evidence>
<dbReference type="PANTHER" id="PTHR22762:SF54">
    <property type="entry name" value="BCDNA.GH04962"/>
    <property type="match status" value="1"/>
</dbReference>
<dbReference type="FunFam" id="2.60.40.1180:FF:000023">
    <property type="entry name" value="neutral alpha-glucosidase AB isoform X2"/>
    <property type="match status" value="1"/>
</dbReference>
<dbReference type="FunFam" id="3.20.20.80:FF:000039">
    <property type="entry name" value="Glucosidase, alpha neutral C"/>
    <property type="match status" value="1"/>
</dbReference>
<evidence type="ECO:0000256" key="5">
    <source>
        <dbReference type="ARBA" id="ARBA00022801"/>
    </source>
</evidence>
<dbReference type="GO" id="GO:0106407">
    <property type="term" value="F:Glc2Man9GlcNAc2 oligosaccharide glucosidase activity"/>
    <property type="evidence" value="ECO:0007669"/>
    <property type="project" value="EnsemblFungi"/>
</dbReference>
<comment type="pathway">
    <text evidence="2">Glycan metabolism; N-glycan metabolism.</text>
</comment>
<dbReference type="Proteomes" id="UP000193944">
    <property type="component" value="Unassembled WGS sequence"/>
</dbReference>
<dbReference type="Gene3D" id="3.20.20.80">
    <property type="entry name" value="Glycosidases"/>
    <property type="match status" value="2"/>
</dbReference>
<protein>
    <recommendedName>
        <fullName evidence="9">Glucosidase II subunit alpha</fullName>
    </recommendedName>
</protein>
<dbReference type="InterPro" id="IPR000322">
    <property type="entry name" value="Glyco_hydro_31_TIM"/>
</dbReference>
<feature type="domain" description="Glycoside hydrolase family 31 N-terminal" evidence="14">
    <location>
        <begin position="78"/>
        <end position="311"/>
    </location>
</feature>
<keyword evidence="6" id="KW-0256">Endoplasmic reticulum</keyword>
<dbReference type="Gene3D" id="2.60.40.1180">
    <property type="entry name" value="Golgi alpha-mannosidase II"/>
    <property type="match status" value="2"/>
</dbReference>
<feature type="domain" description="Glycosyl hydrolase family 31 C-terminal" evidence="15">
    <location>
        <begin position="690"/>
        <end position="779"/>
    </location>
</feature>
<evidence type="ECO:0000256" key="11">
    <source>
        <dbReference type="SAM" id="Coils"/>
    </source>
</evidence>